<dbReference type="AlphaFoldDB" id="A0A562VBZ4"/>
<keyword evidence="2" id="KW-0812">Transmembrane</keyword>
<gene>
    <name evidence="4" type="ORF">LX16_1102</name>
</gene>
<keyword evidence="2" id="KW-0472">Membrane</keyword>
<sequence length="507" mass="53729">MAVVGLPVHRDRPGVGDVGLGRLVAVEFAAAGALLSWHLPDPYPYVLTGVGVLVAAVILLSGFRGIGRRVALRLRTARFRRGAQEIDVAGNVLAGLAPGLDMRDVTERGTRYGVAFDGAGWFTVVALDHSDATAPVGLESGMLRALSSALLGADRGPATIQVVTHMVPAPSAEVDADAACARSYAELLGDDPVVSHHMTWLAVRLDGRDAASVAAARGGGSEGARRAVVASTRRLTRYLTDNGVDHRVLPSDSLRLALAHSVSGETVSAALHRRAFEERRAWRVGALAHVVFGVEGRITDVDRLRRLWMSMAMLSTSFSAVSVVFRPLRNHGPAASGVRLQTMLRVAYDAGLNESPADELVRAAAECGVHVWRHDGEHAAATYASAPTGGGSRARNRLSRTDNGWRAHMAPMAESHVTPDDLAGHGNHITSTGDEIAATVTSARELGIEIPGLATSAAFAWFRDRMADRVAGPQRRISDAGVSVVNSDHSHLANDGDNGRPFDRAFE</sequence>
<feature type="transmembrane region" description="Helical" evidence="2">
    <location>
        <begin position="307"/>
        <end position="325"/>
    </location>
</feature>
<dbReference type="RefSeq" id="WP_147134014.1">
    <property type="nucleotide sequence ID" value="NZ_BAABIJ010000001.1"/>
</dbReference>
<feature type="region of interest" description="Disordered" evidence="1">
    <location>
        <begin position="488"/>
        <end position="507"/>
    </location>
</feature>
<comment type="caution">
    <text evidence="4">The sequence shown here is derived from an EMBL/GenBank/DDBJ whole genome shotgun (WGS) entry which is preliminary data.</text>
</comment>
<organism evidence="4 5">
    <name type="scientific">Stackebrandtia albiflava</name>
    <dbReference type="NCBI Taxonomy" id="406432"/>
    <lineage>
        <taxon>Bacteria</taxon>
        <taxon>Bacillati</taxon>
        <taxon>Actinomycetota</taxon>
        <taxon>Actinomycetes</taxon>
        <taxon>Glycomycetales</taxon>
        <taxon>Glycomycetaceae</taxon>
        <taxon>Stackebrandtia</taxon>
    </lineage>
</organism>
<name>A0A562VBZ4_9ACTN</name>
<keyword evidence="5" id="KW-1185">Reference proteome</keyword>
<evidence type="ECO:0000256" key="2">
    <source>
        <dbReference type="SAM" id="Phobius"/>
    </source>
</evidence>
<dbReference type="Pfam" id="PF11203">
    <property type="entry name" value="EccE"/>
    <property type="match status" value="1"/>
</dbReference>
<dbReference type="EMBL" id="VLLL01000005">
    <property type="protein sequence ID" value="TWJ15399.1"/>
    <property type="molecule type" value="Genomic_DNA"/>
</dbReference>
<reference evidence="4 5" key="1">
    <citation type="journal article" date="2013" name="Stand. Genomic Sci.">
        <title>Genomic Encyclopedia of Type Strains, Phase I: The one thousand microbial genomes (KMG-I) project.</title>
        <authorList>
            <person name="Kyrpides N.C."/>
            <person name="Woyke T."/>
            <person name="Eisen J.A."/>
            <person name="Garrity G."/>
            <person name="Lilburn T.G."/>
            <person name="Beck B.J."/>
            <person name="Whitman W.B."/>
            <person name="Hugenholtz P."/>
            <person name="Klenk H.P."/>
        </authorList>
    </citation>
    <scope>NUCLEOTIDE SEQUENCE [LARGE SCALE GENOMIC DNA]</scope>
    <source>
        <strain evidence="4 5">DSM 45044</strain>
    </source>
</reference>
<dbReference type="OrthoDB" id="4152590at2"/>
<keyword evidence="2" id="KW-1133">Transmembrane helix</keyword>
<evidence type="ECO:0000259" key="3">
    <source>
        <dbReference type="Pfam" id="PF11203"/>
    </source>
</evidence>
<evidence type="ECO:0000313" key="4">
    <source>
        <dbReference type="EMBL" id="TWJ15399.1"/>
    </source>
</evidence>
<dbReference type="Proteomes" id="UP000321617">
    <property type="component" value="Unassembled WGS sequence"/>
</dbReference>
<evidence type="ECO:0000313" key="5">
    <source>
        <dbReference type="Proteomes" id="UP000321617"/>
    </source>
</evidence>
<accession>A0A562VBZ4</accession>
<proteinExistence type="predicted"/>
<feature type="domain" description="Type VII secretion system protein EccE" evidence="3">
    <location>
        <begin position="194"/>
        <end position="293"/>
    </location>
</feature>
<protein>
    <submittedName>
        <fullName evidence="4">Type VII secretion protein EccE</fullName>
    </submittedName>
</protein>
<evidence type="ECO:0000256" key="1">
    <source>
        <dbReference type="SAM" id="MobiDB-lite"/>
    </source>
</evidence>
<dbReference type="InterPro" id="IPR050051">
    <property type="entry name" value="EccE_dom"/>
</dbReference>
<feature type="transmembrane region" description="Helical" evidence="2">
    <location>
        <begin position="45"/>
        <end position="66"/>
    </location>
</feature>